<dbReference type="InterPro" id="IPR047798">
    <property type="entry name" value="BPSS1780-like"/>
</dbReference>
<dbReference type="RefSeq" id="WP_316702642.1">
    <property type="nucleotide sequence ID" value="NZ_CP136336.1"/>
</dbReference>
<keyword evidence="3" id="KW-1185">Reference proteome</keyword>
<dbReference type="NCBIfam" id="NF041043">
    <property type="entry name" value="BPSS1780_fam"/>
    <property type="match status" value="1"/>
</dbReference>
<dbReference type="Proteomes" id="UP001303946">
    <property type="component" value="Chromosome"/>
</dbReference>
<accession>A0ABZ0CXU3</accession>
<feature type="transmembrane region" description="Helical" evidence="1">
    <location>
        <begin position="148"/>
        <end position="173"/>
    </location>
</feature>
<keyword evidence="1" id="KW-0472">Membrane</keyword>
<dbReference type="EMBL" id="CP136336">
    <property type="protein sequence ID" value="WOB09766.1"/>
    <property type="molecule type" value="Genomic_DNA"/>
</dbReference>
<evidence type="ECO:0000256" key="1">
    <source>
        <dbReference type="SAM" id="Phobius"/>
    </source>
</evidence>
<gene>
    <name evidence="2" type="ORF">RXV79_06800</name>
</gene>
<feature type="transmembrane region" description="Helical" evidence="1">
    <location>
        <begin position="194"/>
        <end position="221"/>
    </location>
</feature>
<feature type="transmembrane region" description="Helical" evidence="1">
    <location>
        <begin position="97"/>
        <end position="119"/>
    </location>
</feature>
<evidence type="ECO:0000313" key="3">
    <source>
        <dbReference type="Proteomes" id="UP001303946"/>
    </source>
</evidence>
<evidence type="ECO:0000313" key="2">
    <source>
        <dbReference type="EMBL" id="WOB09766.1"/>
    </source>
</evidence>
<sequence length="264" mass="28184">MKLHTVPARRGAQWVLLGLRAFASRPMLYLSLIGMWMLLAVVVQIIPLIGTIVMWAALPLVTLGFMLTTQQVLQGGPPNLQVFVQPLRGDPRRRRTLWQLGAIYALVMVVVIGGFALIVGNDVALPTPPPPGSNAPPPTLDPRLQSGLLWMAAATVLLSVPFWFAPALVHWGGHSAGQSLFSSVVAVWRNKGAFIVYSLTNAAAVVLVALAASLLVGLLGVASQQTAMALLVPIAFVMMAVFYASLYFTYADCFGAPTAEEPTA</sequence>
<reference evidence="2 3" key="1">
    <citation type="submission" date="2023-10" db="EMBL/GenBank/DDBJ databases">
        <title>Bacteria for the degradation of biodegradable plastic PBAT(Polybutylene adipate terephthalate).</title>
        <authorList>
            <person name="Weon H.-Y."/>
            <person name="Yeon J."/>
        </authorList>
    </citation>
    <scope>NUCLEOTIDE SEQUENCE [LARGE SCALE GENOMIC DNA]</scope>
    <source>
        <strain evidence="2 3">SBD 7-3</strain>
    </source>
</reference>
<protein>
    <submittedName>
        <fullName evidence="2">BPSS1780 family membrane protein</fullName>
    </submittedName>
</protein>
<feature type="transmembrane region" description="Helical" evidence="1">
    <location>
        <begin position="33"/>
        <end position="58"/>
    </location>
</feature>
<keyword evidence="1" id="KW-1133">Transmembrane helix</keyword>
<name>A0ABZ0CXU3_9BURK</name>
<feature type="transmembrane region" description="Helical" evidence="1">
    <location>
        <begin position="227"/>
        <end position="248"/>
    </location>
</feature>
<organism evidence="2 3">
    <name type="scientific">Piscinibacter gummiphilus</name>
    <dbReference type="NCBI Taxonomy" id="946333"/>
    <lineage>
        <taxon>Bacteria</taxon>
        <taxon>Pseudomonadati</taxon>
        <taxon>Pseudomonadota</taxon>
        <taxon>Betaproteobacteria</taxon>
        <taxon>Burkholderiales</taxon>
        <taxon>Sphaerotilaceae</taxon>
        <taxon>Piscinibacter</taxon>
    </lineage>
</organism>
<keyword evidence="1" id="KW-0812">Transmembrane</keyword>
<proteinExistence type="predicted"/>